<evidence type="ECO:0000313" key="3">
    <source>
        <dbReference type="EMBL" id="TVM17384.1"/>
    </source>
</evidence>
<dbReference type="SUPFAM" id="SSF52821">
    <property type="entry name" value="Rhodanese/Cell cycle control phosphatase"/>
    <property type="match status" value="1"/>
</dbReference>
<feature type="domain" description="Rhodanese" evidence="2">
    <location>
        <begin position="515"/>
        <end position="609"/>
    </location>
</feature>
<protein>
    <recommendedName>
        <fullName evidence="2">Rhodanese domain-containing protein</fullName>
    </recommendedName>
</protein>
<dbReference type="PROSITE" id="PS50206">
    <property type="entry name" value="RHODANESE_3"/>
    <property type="match status" value="1"/>
</dbReference>
<proteinExistence type="predicted"/>
<dbReference type="SMART" id="SM00450">
    <property type="entry name" value="RHOD"/>
    <property type="match status" value="1"/>
</dbReference>
<evidence type="ECO:0000259" key="2">
    <source>
        <dbReference type="PROSITE" id="PS50206"/>
    </source>
</evidence>
<dbReference type="EMBL" id="QMIE01000007">
    <property type="protein sequence ID" value="TVM17384.1"/>
    <property type="molecule type" value="Genomic_DNA"/>
</dbReference>
<reference evidence="3 4" key="1">
    <citation type="submission" date="2018-06" db="EMBL/GenBank/DDBJ databases">
        <title>Complete genome of Desulfovibrio indonesiensis P37SLT.</title>
        <authorList>
            <person name="Crispim J.S."/>
            <person name="Vidigal P.M.P."/>
            <person name="Silva L.C.F."/>
            <person name="Laguardia C.N."/>
            <person name="Araujo L.C."/>
            <person name="Dias R.S."/>
            <person name="Sousa M.P."/>
            <person name="Paula S.O."/>
            <person name="Silva C."/>
        </authorList>
    </citation>
    <scope>NUCLEOTIDE SEQUENCE [LARGE SCALE GENOMIC DNA]</scope>
    <source>
        <strain evidence="3 4">P37SLT</strain>
    </source>
</reference>
<evidence type="ECO:0000313" key="4">
    <source>
        <dbReference type="Proteomes" id="UP000448292"/>
    </source>
</evidence>
<accession>A0A7M3MES1</accession>
<organism evidence="3 4">
    <name type="scientific">Oceanidesulfovibrio indonesiensis</name>
    <dbReference type="NCBI Taxonomy" id="54767"/>
    <lineage>
        <taxon>Bacteria</taxon>
        <taxon>Pseudomonadati</taxon>
        <taxon>Thermodesulfobacteriota</taxon>
        <taxon>Desulfovibrionia</taxon>
        <taxon>Desulfovibrionales</taxon>
        <taxon>Desulfovibrionaceae</taxon>
        <taxon>Oceanidesulfovibrio</taxon>
    </lineage>
</organism>
<keyword evidence="4" id="KW-1185">Reference proteome</keyword>
<dbReference type="InterPro" id="IPR036873">
    <property type="entry name" value="Rhodanese-like_dom_sf"/>
</dbReference>
<dbReference type="Proteomes" id="UP000448292">
    <property type="component" value="Unassembled WGS sequence"/>
</dbReference>
<dbReference type="CDD" id="cd00158">
    <property type="entry name" value="RHOD"/>
    <property type="match status" value="1"/>
</dbReference>
<feature type="coiled-coil region" evidence="1">
    <location>
        <begin position="400"/>
        <end position="427"/>
    </location>
</feature>
<name>A0A7M3MES1_9BACT</name>
<dbReference type="AlphaFoldDB" id="A0A7M3MES1"/>
<comment type="caution">
    <text evidence="3">The sequence shown here is derived from an EMBL/GenBank/DDBJ whole genome shotgun (WGS) entry which is preliminary data.</text>
</comment>
<dbReference type="InterPro" id="IPR001763">
    <property type="entry name" value="Rhodanese-like_dom"/>
</dbReference>
<dbReference type="Pfam" id="PF00581">
    <property type="entry name" value="Rhodanese"/>
    <property type="match status" value="1"/>
</dbReference>
<dbReference type="Gene3D" id="3.40.250.10">
    <property type="entry name" value="Rhodanese-like domain"/>
    <property type="match status" value="1"/>
</dbReference>
<gene>
    <name evidence="3" type="ORF">DPQ33_09405</name>
</gene>
<sequence length="611" mass="66201">MWTICTKRSRDSWSLMEHNEGLPAAGSDALSVTTDDREQFYLRAALSAAREISGVIQPRRILEISLLAAMGPVGAVSGACLHLRREGEAFDVVSKGLTADALEALSRLDCAELRSVLATLPTVGMTQTAGFEQDARDAMQASLDGSGLNANDFSVVVPWRADTENAGLLILGSRLSGAPLEAEEKQLVQEIARFMAGALQCALATHRIGQLNADLHRKNLELDRKVYQLGTVNDMTGELAALNDTQVLLDHFLLLVTGAMGVNGGAVLLLDRERKVTQLAARGRFLSPDKSIPAPPPGFEETDTAMYNLAVSGSLHGLKSMGVALLRDVTLVEEELEHLGPGLRNEALSAAALFTVDSGLMGLCLLGPPISGGELAADQRDLFAIHLHSLLSFLKNARSFEHIQKLNENLSQRNRELEQTIADLTEARKTISLMEELQRLMRVTLNSEIERIGRASIWDYVLIFIVSAVVALAFNATSPNGIPLMPDHLDAPSPQALSAEEALAMFEKATTEDPGAGAVIVVDARPSEFYQRAHIPGAVNMPPGFFDMVYSMRLGDVELDRPILVYGRTISRLYDRETAVRLSARDHDDVSILDGGLDAWQEAGLPVESDQ</sequence>
<keyword evidence="1" id="KW-0175">Coiled coil</keyword>
<dbReference type="OrthoDB" id="9781034at2"/>
<evidence type="ECO:0000256" key="1">
    <source>
        <dbReference type="SAM" id="Coils"/>
    </source>
</evidence>